<dbReference type="AlphaFoldDB" id="A0A0L0WAC6"/>
<feature type="signal peptide" evidence="1">
    <location>
        <begin position="1"/>
        <end position="28"/>
    </location>
</feature>
<gene>
    <name evidence="3" type="ORF">CLPU_8c00400</name>
</gene>
<comment type="caution">
    <text evidence="3">The sequence shown here is derived from an EMBL/GenBank/DDBJ whole genome shotgun (WGS) entry which is preliminary data.</text>
</comment>
<dbReference type="Gene3D" id="3.20.20.190">
    <property type="entry name" value="Phosphatidylinositol (PI) phosphodiesterase"/>
    <property type="match status" value="1"/>
</dbReference>
<dbReference type="PROSITE" id="PS50007">
    <property type="entry name" value="PIPLC_X_DOMAIN"/>
    <property type="match status" value="1"/>
</dbReference>
<dbReference type="PROSITE" id="PS51704">
    <property type="entry name" value="GP_PDE"/>
    <property type="match status" value="1"/>
</dbReference>
<protein>
    <submittedName>
        <fullName evidence="3">Glycerophosphoryl diester phosphodiesterase</fullName>
    </submittedName>
</protein>
<feature type="domain" description="GP-PDE" evidence="2">
    <location>
        <begin position="36"/>
        <end position="265"/>
    </location>
</feature>
<evidence type="ECO:0000259" key="2">
    <source>
        <dbReference type="PROSITE" id="PS51704"/>
    </source>
</evidence>
<dbReference type="PANTHER" id="PTHR46211">
    <property type="entry name" value="GLYCEROPHOSPHORYL DIESTER PHOSPHODIESTERASE"/>
    <property type="match status" value="1"/>
</dbReference>
<evidence type="ECO:0000256" key="1">
    <source>
        <dbReference type="SAM" id="SignalP"/>
    </source>
</evidence>
<dbReference type="EMBL" id="LGSS01000008">
    <property type="protein sequence ID" value="KNF08275.1"/>
    <property type="molecule type" value="Genomic_DNA"/>
</dbReference>
<dbReference type="SUPFAM" id="SSF51695">
    <property type="entry name" value="PLC-like phosphodiesterases"/>
    <property type="match status" value="1"/>
</dbReference>
<reference evidence="4" key="1">
    <citation type="submission" date="2015-07" db="EMBL/GenBank/DDBJ databases">
        <title>Draft genome sequence of the purine-degrading Gottschalkia purinilyticum DSM 1384 (formerly Clostridium purinilyticum).</title>
        <authorList>
            <person name="Poehlein A."/>
            <person name="Schiel-Bengelsdorf B."/>
            <person name="Bengelsdorf F.R."/>
            <person name="Daniel R."/>
            <person name="Duerre P."/>
        </authorList>
    </citation>
    <scope>NUCLEOTIDE SEQUENCE [LARGE SCALE GENOMIC DNA]</scope>
    <source>
        <strain evidence="4">DSM 1384</strain>
    </source>
</reference>
<dbReference type="PANTHER" id="PTHR46211:SF14">
    <property type="entry name" value="GLYCEROPHOSPHODIESTER PHOSPHODIESTERASE"/>
    <property type="match status" value="1"/>
</dbReference>
<proteinExistence type="predicted"/>
<dbReference type="Pfam" id="PF03009">
    <property type="entry name" value="GDPD"/>
    <property type="match status" value="1"/>
</dbReference>
<dbReference type="GO" id="GO:0008081">
    <property type="term" value="F:phosphoric diester hydrolase activity"/>
    <property type="evidence" value="ECO:0007669"/>
    <property type="project" value="InterPro"/>
</dbReference>
<keyword evidence="1" id="KW-0732">Signal</keyword>
<dbReference type="Proteomes" id="UP000037267">
    <property type="component" value="Unassembled WGS sequence"/>
</dbReference>
<evidence type="ECO:0000313" key="3">
    <source>
        <dbReference type="EMBL" id="KNF08275.1"/>
    </source>
</evidence>
<name>A0A0L0WAC6_GOTPU</name>
<dbReference type="RefSeq" id="WP_050355377.1">
    <property type="nucleotide sequence ID" value="NZ_LGSS01000008.1"/>
</dbReference>
<dbReference type="GO" id="GO:0006629">
    <property type="term" value="P:lipid metabolic process"/>
    <property type="evidence" value="ECO:0007669"/>
    <property type="project" value="InterPro"/>
</dbReference>
<dbReference type="STRING" id="1503.CLPU_8c00400"/>
<evidence type="ECO:0000313" key="4">
    <source>
        <dbReference type="Proteomes" id="UP000037267"/>
    </source>
</evidence>
<dbReference type="InterPro" id="IPR030395">
    <property type="entry name" value="GP_PDE_dom"/>
</dbReference>
<keyword evidence="4" id="KW-1185">Reference proteome</keyword>
<organism evidence="3 4">
    <name type="scientific">Gottschalkia purinilytica</name>
    <name type="common">Clostridium purinilyticum</name>
    <dbReference type="NCBI Taxonomy" id="1503"/>
    <lineage>
        <taxon>Bacteria</taxon>
        <taxon>Bacillati</taxon>
        <taxon>Bacillota</taxon>
        <taxon>Tissierellia</taxon>
        <taxon>Tissierellales</taxon>
        <taxon>Gottschalkiaceae</taxon>
        <taxon>Gottschalkia</taxon>
    </lineage>
</organism>
<feature type="chain" id="PRO_5005551072" evidence="1">
    <location>
        <begin position="29"/>
        <end position="265"/>
    </location>
</feature>
<dbReference type="InterPro" id="IPR017946">
    <property type="entry name" value="PLC-like_Pdiesterase_TIM-brl"/>
</dbReference>
<dbReference type="OrthoDB" id="5901192at2"/>
<accession>A0A0L0WAC6</accession>
<sequence>MKIRKRLVAGIICFIFIFSTFTSHTVSAQNGISSLPRLVAHAGGAIYGFQYTNSMEALNESYKNGFRFIELDFDLTTDGYPVLIHDWSHMSGRLFMEKPKLYSLQEFMTKPKFLNLTLMNVDMLAGWLANHSDVFIVTDIKNSNLSVLKLIKERYPSLQKQFIPQIYSFGEYNEVRKMGYENIILTLYLSHATDDQIVEFARANRLLGITMPSNRGFTTLPKRLSEIGVPTYVHTINELATYENLRKHSVYGIYTDYFQPNRWVE</sequence>